<evidence type="ECO:0000313" key="6">
    <source>
        <dbReference type="EMBL" id="KAK1942546.1"/>
    </source>
</evidence>
<dbReference type="Proteomes" id="UP001259832">
    <property type="component" value="Unassembled WGS sequence"/>
</dbReference>
<evidence type="ECO:0000256" key="4">
    <source>
        <dbReference type="ARBA" id="ARBA00022729"/>
    </source>
</evidence>
<dbReference type="Pfam" id="PF16810">
    <property type="entry name" value="RXLR"/>
    <property type="match status" value="1"/>
</dbReference>
<keyword evidence="4 5" id="KW-0732">Signal</keyword>
<evidence type="ECO:0000256" key="2">
    <source>
        <dbReference type="ARBA" id="ARBA00010400"/>
    </source>
</evidence>
<evidence type="ECO:0000256" key="3">
    <source>
        <dbReference type="ARBA" id="ARBA00022525"/>
    </source>
</evidence>
<dbReference type="InterPro" id="IPR031825">
    <property type="entry name" value="RXLR"/>
</dbReference>
<feature type="signal peptide" evidence="5">
    <location>
        <begin position="1"/>
        <end position="23"/>
    </location>
</feature>
<proteinExistence type="inferred from homology"/>
<dbReference type="AlphaFoldDB" id="A0AAD9LNL8"/>
<comment type="caution">
    <text evidence="6">The sequence shown here is derived from an EMBL/GenBank/DDBJ whole genome shotgun (WGS) entry which is preliminary data.</text>
</comment>
<evidence type="ECO:0000256" key="1">
    <source>
        <dbReference type="ARBA" id="ARBA00004613"/>
    </source>
</evidence>
<sequence length="330" mass="37667">MRFFCVIFLTAVIVLASVDTARGQSKLSNADYPTVVRPIVNSAYTQDTRLLRTDAAKYDNDEERAITLPSGLSNVFSNIKNWFSNFISKIKLSFGEKRKLNAWLKQGKTPDEVFEILKLDKGTKGLLGSKNLRTWSVFMTMYNKKNPTKMVNMLGTLTKYYGDETVAVLLETSRQGKTRSLANRLQTQQLTGWAQNGLNTDIVFQILRVGEGNVKTFVQNRAVNVWVYFFRQMNFYNNGWGAELTKKLLTVYDDIPMAKAFAVAKTDPSTRYIASQLQRFQFNKWLADKLTPAALLEKLKMDKTKLSFEPTVEVYVAYSAFYKAYSKAVR</sequence>
<comment type="domain">
    <text evidence="5">The RxLR-dEER motif acts to carry the protein into the host cell cytoplasm through binding to cell surface phosphatidylinositol-3-phosphate.</text>
</comment>
<comment type="similarity">
    <text evidence="2 5">Belongs to the RxLR effector family.</text>
</comment>
<comment type="subcellular location">
    <subcellularLocation>
        <location evidence="1 5">Secreted</location>
    </subcellularLocation>
</comment>
<protein>
    <recommendedName>
        <fullName evidence="5">RxLR effector protein</fullName>
    </recommendedName>
</protein>
<gene>
    <name evidence="6" type="ORF">P3T76_006045</name>
</gene>
<evidence type="ECO:0000256" key="5">
    <source>
        <dbReference type="RuleBase" id="RU367124"/>
    </source>
</evidence>
<accession>A0AAD9LNL8</accession>
<comment type="function">
    <text evidence="5">Effector that suppresses plant defense responses during pathogen infection.</text>
</comment>
<dbReference type="EMBL" id="JASMQC010000009">
    <property type="protein sequence ID" value="KAK1942546.1"/>
    <property type="molecule type" value="Genomic_DNA"/>
</dbReference>
<keyword evidence="3 5" id="KW-0964">Secreted</keyword>
<keyword evidence="7" id="KW-1185">Reference proteome</keyword>
<name>A0AAD9LNL8_9STRA</name>
<organism evidence="6 7">
    <name type="scientific">Phytophthora citrophthora</name>
    <dbReference type="NCBI Taxonomy" id="4793"/>
    <lineage>
        <taxon>Eukaryota</taxon>
        <taxon>Sar</taxon>
        <taxon>Stramenopiles</taxon>
        <taxon>Oomycota</taxon>
        <taxon>Peronosporomycetes</taxon>
        <taxon>Peronosporales</taxon>
        <taxon>Peronosporaceae</taxon>
        <taxon>Phytophthora</taxon>
    </lineage>
</organism>
<reference evidence="6" key="1">
    <citation type="submission" date="2023-08" db="EMBL/GenBank/DDBJ databases">
        <title>Reference Genome Resource for the Citrus Pathogen Phytophthora citrophthora.</title>
        <authorList>
            <person name="Moller H."/>
            <person name="Coetzee B."/>
            <person name="Rose L.J."/>
            <person name="Van Niekerk J.M."/>
        </authorList>
    </citation>
    <scope>NUCLEOTIDE SEQUENCE</scope>
    <source>
        <strain evidence="6">STE-U-9442</strain>
    </source>
</reference>
<evidence type="ECO:0000313" key="7">
    <source>
        <dbReference type="Proteomes" id="UP001259832"/>
    </source>
</evidence>
<feature type="chain" id="PRO_5045010734" description="RxLR effector protein" evidence="5">
    <location>
        <begin position="24"/>
        <end position="330"/>
    </location>
</feature>